<evidence type="ECO:0000313" key="3">
    <source>
        <dbReference type="Proteomes" id="UP001562357"/>
    </source>
</evidence>
<organism evidence="2 3">
    <name type="scientific">Epichloe bromicola</name>
    <dbReference type="NCBI Taxonomy" id="79588"/>
    <lineage>
        <taxon>Eukaryota</taxon>
        <taxon>Fungi</taxon>
        <taxon>Dikarya</taxon>
        <taxon>Ascomycota</taxon>
        <taxon>Pezizomycotina</taxon>
        <taxon>Sordariomycetes</taxon>
        <taxon>Hypocreomycetidae</taxon>
        <taxon>Hypocreales</taxon>
        <taxon>Clavicipitaceae</taxon>
        <taxon>Epichloe</taxon>
    </lineage>
</organism>
<evidence type="ECO:0008006" key="4">
    <source>
        <dbReference type="Google" id="ProtNLM"/>
    </source>
</evidence>
<name>A0ABQ0CXM3_9HYPO</name>
<dbReference type="EMBL" id="BAAFGZ010000374">
    <property type="protein sequence ID" value="GAB0138200.1"/>
    <property type="molecule type" value="Genomic_DNA"/>
</dbReference>
<sequence>MFRILAAAALMERQEFKIVRNRSYRRKTGGDAPGNEIVRCDLVCDRGSRSYKCLAIKLKTKSKKTDCPWKAKAVYRKAIGGWVLTILCDQHNHEAGTPEPPSSVEHSGAEDEMESQVDTDGH</sequence>
<evidence type="ECO:0000313" key="2">
    <source>
        <dbReference type="EMBL" id="GAB0138200.1"/>
    </source>
</evidence>
<keyword evidence="3" id="KW-1185">Reference proteome</keyword>
<evidence type="ECO:0000256" key="1">
    <source>
        <dbReference type="SAM" id="MobiDB-lite"/>
    </source>
</evidence>
<dbReference type="Proteomes" id="UP001562357">
    <property type="component" value="Unassembled WGS sequence"/>
</dbReference>
<reference evidence="3" key="1">
    <citation type="submission" date="2024-06" db="EMBL/GenBank/DDBJ databases">
        <title>Draft Genome Sequences of Epichloe bromicola Strains Isolated from Elymus ciliaris.</title>
        <authorList>
            <consortium name="Epichloe bromicola genome sequencing consortium"/>
            <person name="Miura A."/>
            <person name="Imano S."/>
            <person name="Ashida A."/>
            <person name="Sato I."/>
            <person name="Chiba S."/>
            <person name="Tanaka A."/>
            <person name="Camagna M."/>
            <person name="Takemoto D."/>
        </authorList>
    </citation>
    <scope>NUCLEOTIDE SEQUENCE [LARGE SCALE GENOMIC DNA]</scope>
    <source>
        <strain evidence="3">DP</strain>
    </source>
</reference>
<feature type="compositionally biased region" description="Acidic residues" evidence="1">
    <location>
        <begin position="110"/>
        <end position="122"/>
    </location>
</feature>
<feature type="region of interest" description="Disordered" evidence="1">
    <location>
        <begin position="93"/>
        <end position="122"/>
    </location>
</feature>
<protein>
    <recommendedName>
        <fullName evidence="4">FAR1 domain-containing protein</fullName>
    </recommendedName>
</protein>
<gene>
    <name evidence="2" type="primary">g6441</name>
    <name evidence="2" type="ORF">EsDP_00006441</name>
</gene>
<proteinExistence type="predicted"/>
<accession>A0ABQ0CXM3</accession>
<comment type="caution">
    <text evidence="2">The sequence shown here is derived from an EMBL/GenBank/DDBJ whole genome shotgun (WGS) entry which is preliminary data.</text>
</comment>